<dbReference type="Proteomes" id="UP000245921">
    <property type="component" value="Unassembled WGS sequence"/>
</dbReference>
<comment type="subunit">
    <text evidence="5 6">The basal body constitutes a major portion of the flagellar organelle and consists of four rings (L,P,S, and M) mounted on a central rod. The rod consists of about 26 subunits of FlgG in the distal portion, and FlgB, FlgC and FlgF are thought to build up the proximal portion of the rod with about 6 subunits each.</text>
</comment>
<dbReference type="EMBL" id="QGGI01000002">
    <property type="protein sequence ID" value="PWJ96237.1"/>
    <property type="molecule type" value="Genomic_DNA"/>
</dbReference>
<feature type="domain" description="Flagellar basal-body/hook protein C-terminal" evidence="8">
    <location>
        <begin position="94"/>
        <end position="138"/>
    </location>
</feature>
<dbReference type="NCBIfam" id="TIGR01395">
    <property type="entry name" value="FlgC"/>
    <property type="match status" value="1"/>
</dbReference>
<sequence>MMDGLFKSMNISGSGMSAERFRLNIISQNLSNANTTRTDNGGPYRRKSVSFEEVLNGSMSNSESFGGVKVSSINEDQAPFRLEYEPDNPDADENGYVRYPNVNALREMIDMISAQRAYEFNATAVNTAKTMYNSALNIGK</sequence>
<dbReference type="InterPro" id="IPR001444">
    <property type="entry name" value="Flag_bb_rod_N"/>
</dbReference>
<keyword evidence="4 6" id="KW-0975">Bacterial flagellum</keyword>
<evidence type="ECO:0000313" key="9">
    <source>
        <dbReference type="EMBL" id="PWJ96237.1"/>
    </source>
</evidence>
<keyword evidence="9" id="KW-0282">Flagellum</keyword>
<keyword evidence="9" id="KW-0969">Cilium</keyword>
<feature type="domain" description="Flagellar basal body rod protein N-terminal" evidence="7">
    <location>
        <begin position="9"/>
        <end position="37"/>
    </location>
</feature>
<dbReference type="GO" id="GO:0071978">
    <property type="term" value="P:bacterial-type flagellum-dependent swarming motility"/>
    <property type="evidence" value="ECO:0007669"/>
    <property type="project" value="TreeGrafter"/>
</dbReference>
<evidence type="ECO:0000256" key="2">
    <source>
        <dbReference type="ARBA" id="ARBA00009677"/>
    </source>
</evidence>
<evidence type="ECO:0000259" key="7">
    <source>
        <dbReference type="Pfam" id="PF00460"/>
    </source>
</evidence>
<protein>
    <recommendedName>
        <fullName evidence="3 6">Flagellar basal-body rod protein FlgC</fullName>
    </recommendedName>
</protein>
<dbReference type="InterPro" id="IPR010930">
    <property type="entry name" value="Flg_bb/hook_C_dom"/>
</dbReference>
<dbReference type="GO" id="GO:0030694">
    <property type="term" value="C:bacterial-type flagellum basal body, rod"/>
    <property type="evidence" value="ECO:0007669"/>
    <property type="project" value="UniProtKB-UniRule"/>
</dbReference>
<keyword evidence="10" id="KW-1185">Reference proteome</keyword>
<dbReference type="InterPro" id="IPR006299">
    <property type="entry name" value="FlgC"/>
</dbReference>
<organism evidence="9 10">
    <name type="scientific">Oceanotoga teriensis</name>
    <dbReference type="NCBI Taxonomy" id="515440"/>
    <lineage>
        <taxon>Bacteria</taxon>
        <taxon>Thermotogati</taxon>
        <taxon>Thermotogota</taxon>
        <taxon>Thermotogae</taxon>
        <taxon>Petrotogales</taxon>
        <taxon>Petrotogaceae</taxon>
        <taxon>Oceanotoga</taxon>
    </lineage>
</organism>
<keyword evidence="9" id="KW-0966">Cell projection</keyword>
<dbReference type="AlphaFoldDB" id="A0AA45HJJ6"/>
<dbReference type="Pfam" id="PF06429">
    <property type="entry name" value="Flg_bbr_C"/>
    <property type="match status" value="1"/>
</dbReference>
<name>A0AA45HJJ6_9BACT</name>
<comment type="similarity">
    <text evidence="2">Belongs to the flagella basal body rod proteins family.</text>
</comment>
<comment type="subcellular location">
    <subcellularLocation>
        <location evidence="1 6">Bacterial flagellum basal body</location>
    </subcellularLocation>
</comment>
<evidence type="ECO:0000259" key="8">
    <source>
        <dbReference type="Pfam" id="PF06429"/>
    </source>
</evidence>
<evidence type="ECO:0000256" key="5">
    <source>
        <dbReference type="ARBA" id="ARBA00025933"/>
    </source>
</evidence>
<evidence type="ECO:0000256" key="3">
    <source>
        <dbReference type="ARBA" id="ARBA00017941"/>
    </source>
</evidence>
<evidence type="ECO:0000313" key="10">
    <source>
        <dbReference type="Proteomes" id="UP000245921"/>
    </source>
</evidence>
<dbReference type="Pfam" id="PF00460">
    <property type="entry name" value="Flg_bb_rod"/>
    <property type="match status" value="1"/>
</dbReference>
<evidence type="ECO:0000256" key="4">
    <source>
        <dbReference type="ARBA" id="ARBA00023143"/>
    </source>
</evidence>
<dbReference type="PANTHER" id="PTHR30435">
    <property type="entry name" value="FLAGELLAR PROTEIN"/>
    <property type="match status" value="1"/>
</dbReference>
<evidence type="ECO:0000256" key="1">
    <source>
        <dbReference type="ARBA" id="ARBA00004117"/>
    </source>
</evidence>
<dbReference type="PANTHER" id="PTHR30435:SF2">
    <property type="entry name" value="FLAGELLAR BASAL-BODY ROD PROTEIN FLGC"/>
    <property type="match status" value="1"/>
</dbReference>
<comment type="caution">
    <text evidence="9">The sequence shown here is derived from an EMBL/GenBank/DDBJ whole genome shotgun (WGS) entry which is preliminary data.</text>
</comment>
<accession>A0AA45HJJ6</accession>
<gene>
    <name evidence="9" type="ORF">C7380_102154</name>
</gene>
<proteinExistence type="inferred from homology"/>
<evidence type="ECO:0000256" key="6">
    <source>
        <dbReference type="RuleBase" id="RU362062"/>
    </source>
</evidence>
<reference evidence="9 10" key="1">
    <citation type="submission" date="2018-05" db="EMBL/GenBank/DDBJ databases">
        <title>Genomic Encyclopedia of Type Strains, Phase IV (KMG-IV): sequencing the most valuable type-strain genomes for metagenomic binning, comparative biology and taxonomic classification.</title>
        <authorList>
            <person name="Goeker M."/>
        </authorList>
    </citation>
    <scope>NUCLEOTIDE SEQUENCE [LARGE SCALE GENOMIC DNA]</scope>
    <source>
        <strain evidence="9 10">DSM 24906</strain>
    </source>
</reference>